<dbReference type="InterPro" id="IPR035398">
    <property type="entry name" value="Bac_rhamnosid_C"/>
</dbReference>
<feature type="domain" description="F5/8 type C" evidence="5">
    <location>
        <begin position="994"/>
        <end position="1154"/>
    </location>
</feature>
<dbReference type="InterPro" id="IPR036179">
    <property type="entry name" value="Ig-like_dom_sf"/>
</dbReference>
<accession>A0ABR7IMW6</accession>
<dbReference type="InterPro" id="IPR044060">
    <property type="entry name" value="Bacterial_rp_domain"/>
</dbReference>
<dbReference type="Pfam" id="PF08531">
    <property type="entry name" value="Bac_rhamnosid_N"/>
    <property type="match status" value="1"/>
</dbReference>
<feature type="chain" id="PRO_5047091415" evidence="4">
    <location>
        <begin position="29"/>
        <end position="1737"/>
    </location>
</feature>
<keyword evidence="3" id="KW-0812">Transmembrane</keyword>
<dbReference type="Gene3D" id="1.50.10.10">
    <property type="match status" value="1"/>
</dbReference>
<feature type="signal peptide" evidence="4">
    <location>
        <begin position="1"/>
        <end position="28"/>
    </location>
</feature>
<dbReference type="InterPro" id="IPR008928">
    <property type="entry name" value="6-hairpin_glycosidase_sf"/>
</dbReference>
<dbReference type="SUPFAM" id="SSF48726">
    <property type="entry name" value="Immunoglobulin"/>
    <property type="match status" value="1"/>
</dbReference>
<keyword evidence="3" id="KW-0472">Membrane</keyword>
<feature type="domain" description="Ig-like" evidence="6">
    <location>
        <begin position="1160"/>
        <end position="1244"/>
    </location>
</feature>
<dbReference type="Pfam" id="PF17389">
    <property type="entry name" value="Bac_rhamnosid6H"/>
    <property type="match status" value="1"/>
</dbReference>
<dbReference type="Pfam" id="PF00754">
    <property type="entry name" value="F5_F8_type_C"/>
    <property type="match status" value="2"/>
</dbReference>
<dbReference type="PROSITE" id="PS50835">
    <property type="entry name" value="IG_LIKE"/>
    <property type="match status" value="1"/>
</dbReference>
<keyword evidence="1" id="KW-0326">Glycosidase</keyword>
<dbReference type="InterPro" id="IPR012341">
    <property type="entry name" value="6hp_glycosidase-like_sf"/>
</dbReference>
<gene>
    <name evidence="7" type="ORF">H8Z77_00330</name>
</gene>
<feature type="domain" description="F5/8 type C" evidence="5">
    <location>
        <begin position="1287"/>
        <end position="1403"/>
    </location>
</feature>
<dbReference type="PANTHER" id="PTHR34987:SF4">
    <property type="entry name" value="ALPHA-L-RHAMNOSIDASE C-TERMINAL DOMAIN-CONTAINING PROTEIN"/>
    <property type="match status" value="1"/>
</dbReference>
<dbReference type="RefSeq" id="WP_186995805.1">
    <property type="nucleotide sequence ID" value="NZ_JACOQK010000001.1"/>
</dbReference>
<dbReference type="Gene3D" id="2.60.120.260">
    <property type="entry name" value="Galactose-binding domain-like"/>
    <property type="match status" value="3"/>
</dbReference>
<dbReference type="InterPro" id="IPR008979">
    <property type="entry name" value="Galactose-bd-like_sf"/>
</dbReference>
<keyword evidence="2" id="KW-0175">Coiled coil</keyword>
<protein>
    <submittedName>
        <fullName evidence="7">Discoidin domain-containing protein</fullName>
    </submittedName>
</protein>
<proteinExistence type="predicted"/>
<dbReference type="Gene3D" id="1.20.1270.90">
    <property type="entry name" value="AF1782-like"/>
    <property type="match status" value="2"/>
</dbReference>
<name>A0ABR7IMW6_9CLOT</name>
<comment type="caution">
    <text evidence="7">The sequence shown here is derived from an EMBL/GenBank/DDBJ whole genome shotgun (WGS) entry which is preliminary data.</text>
</comment>
<evidence type="ECO:0000259" key="6">
    <source>
        <dbReference type="PROSITE" id="PS50835"/>
    </source>
</evidence>
<reference evidence="7 8" key="1">
    <citation type="submission" date="2020-08" db="EMBL/GenBank/DDBJ databases">
        <title>Genome public.</title>
        <authorList>
            <person name="Liu C."/>
            <person name="Sun Q."/>
        </authorList>
    </citation>
    <scope>NUCLEOTIDE SEQUENCE [LARGE SCALE GENOMIC DNA]</scope>
    <source>
        <strain evidence="7 8">NSJ-27</strain>
    </source>
</reference>
<dbReference type="PROSITE" id="PS50022">
    <property type="entry name" value="FA58C_3"/>
    <property type="match status" value="2"/>
</dbReference>
<dbReference type="Pfam" id="PF18998">
    <property type="entry name" value="Flg_new_2"/>
    <property type="match status" value="2"/>
</dbReference>
<evidence type="ECO:0000259" key="5">
    <source>
        <dbReference type="PROSITE" id="PS50022"/>
    </source>
</evidence>
<keyword evidence="4" id="KW-0732">Signal</keyword>
<dbReference type="Gene3D" id="1.20.1270.70">
    <property type="entry name" value="Designed single chain three-helix bundle"/>
    <property type="match status" value="1"/>
</dbReference>
<evidence type="ECO:0000256" key="2">
    <source>
        <dbReference type="SAM" id="Coils"/>
    </source>
</evidence>
<dbReference type="SUPFAM" id="SSF49785">
    <property type="entry name" value="Galactose-binding domain-like"/>
    <property type="match status" value="2"/>
</dbReference>
<dbReference type="PANTHER" id="PTHR34987">
    <property type="entry name" value="C, PUTATIVE (AFU_ORTHOLOGUE AFUA_3G02880)-RELATED"/>
    <property type="match status" value="1"/>
</dbReference>
<feature type="coiled-coil region" evidence="2">
    <location>
        <begin position="1523"/>
        <end position="1554"/>
    </location>
</feature>
<keyword evidence="8" id="KW-1185">Reference proteome</keyword>
<dbReference type="Gene3D" id="2.60.40.10">
    <property type="entry name" value="Immunoglobulins"/>
    <property type="match status" value="1"/>
</dbReference>
<keyword evidence="3" id="KW-1133">Transmembrane helix</keyword>
<evidence type="ECO:0000313" key="7">
    <source>
        <dbReference type="EMBL" id="MBC5786476.1"/>
    </source>
</evidence>
<dbReference type="InterPro" id="IPR013737">
    <property type="entry name" value="Bac_rhamnosid_N"/>
</dbReference>
<evidence type="ECO:0000313" key="8">
    <source>
        <dbReference type="Proteomes" id="UP000649151"/>
    </source>
</evidence>
<sequence>MKKIFRSALSVVLSATMLMSSMSVSAVAGQTSGELPNNAQAIVARGDAAFQKSDYQFSANWIWDPSDDGQSNRWMTFRKDVTLDSVPEKVTAKIAADTKYWLYINGELAVFEGQLKRGAALLDKDIYPQGDSSQPDLDHMIQEVATYYDEVDLTPYLKEGNNTIVALVWYFGNEGHSHVGSGQGGFLFESQMGDQMVISDDTWKVSRQMGYQPSNPMGGYTQEYNINYDAREGFNNFYDPDFDTSSWNNAKIVGKAGDKPWNELWPRTIPEWKVWDLATYSPDDAEYVTKIDATHYRLKLPTNIQFTPYLKVEAPAGKVIKISCPNSVNSNLTYTTMGGNNGEAVVQEYESPSWINWWYIDFEIPEDVKVLELGYRQSGYNTEFEGYFNSDDEFFNTLWTKARDTAYVNMRDTFMDCPDRERAPWLGDAVNEMEIAYYSMSTSVYDMVRKDISTRVNWQNAEGVIPSTAPTTFRYNEYAELTGQSLAGVMSWFQYYLWSGDRDTLENSYEALQKYMEMFDLDVQNYTDPFVRGSGTNTMHTNWIDWGPNMDQNLSLNIWAYIGVKTLCNYAEALNDTENLATYEALRDAMHAKFDATFWNGQEYRSQTYTGPADDRGQALAVYAGLVSPDKYPQIRDILLNNQFASPYMVKYSIEALYMMGYTAEAEQRMKESYANDVALDDPTFSENWNGGGSKNHGWSGGGLISLSGYAAGVRPLEAGYDKFIVAPQMDSIQNISAGIPTVKGLIEVKANNATEQFDLSVNVPGSSTAVIGVPRLKEGNTMVVCDGKVIWNNGTVHDAVDGLTYAYSDENHIFFNAQPGNWSLSAFPAQAESKTEYTLTIPALENGTILVNGEQVALPYTNTFAADSQVTLTAQPNENYLFDIFNGSVGKRDTNEISITMNADYTIGAEFVPEWKFDGKTVKISSNSQDIKLYINGAEVSNPFSGLYETNGQVTVKAVPGEDVAFLGWRNENGETVSTDPEYTFTLEEDTQLTAMGMSMLGENLALHKPATASTNIVNGMFDVSKVTDGVYTITGQNEGWTSDELREEQWVYIDLGESKEFDTIKVYPRHNGVDNGYGIPINMEILVSDDAQNWTTVKEIKDIPRIASGAHSFKIDTQNARYIKLNGSKLRVNPNDGNRTRFQVSEIEVYNSTAKTPPVIDQQPKTVETKPGTTITFTVGALSVTPMSYQWYVSTDNGNSWSAISDATNFSYSILGSTENSGYQYYCAVSNEYGTTNSNIVSYSIASDNYALKQPFEVSSNQVVDPYFMAKYINDGITDTLVLQNEGWTSAENHGGSEWVTIDMESVKQVSRVKLYPRYDGTNNGYGIPIDYNVQVSKDGETWTTVYSATDVERPTSGAIYLDFDPVDARYVKFEGTKLRANPMDDNRVRMQIAEFEIYNTNIADTNKHLLNTTIQRAEVLLNSEEFANAIPSVQESFQKTLEQAKEISQDIFASQESIDTIWKELLNEIHKLGFQKGDKTALQAFYDEVKDTDLSQYRDGAAKENFKTALANAEAVLADENALQNEIDKAYNDLKAAYDALEKLADKSQLEALLGECATYQEADYTPATWKVFADSFKNAQDVYNNVNASQEEVNTAVDDLLSGMLQLRFQADKSILEELVNQLESMDLSGYTDESVAALNVALSQAKAILDNPEISVDQQDVVDLAVDSLTNAVSGLEKSNVAKNIASSTENENNDNTVNSNTPVKTGDAIPMAGAAILFVASATILFSRKKK</sequence>
<dbReference type="Pfam" id="PF17390">
    <property type="entry name" value="Bac_rhamnosid_C"/>
    <property type="match status" value="1"/>
</dbReference>
<evidence type="ECO:0000256" key="3">
    <source>
        <dbReference type="SAM" id="Phobius"/>
    </source>
</evidence>
<dbReference type="EMBL" id="JACOQK010000001">
    <property type="protein sequence ID" value="MBC5786476.1"/>
    <property type="molecule type" value="Genomic_DNA"/>
</dbReference>
<dbReference type="InterPro" id="IPR013783">
    <property type="entry name" value="Ig-like_fold"/>
</dbReference>
<organism evidence="7 8">
    <name type="scientific">Clostridium facile</name>
    <dbReference type="NCBI Taxonomy" id="2763035"/>
    <lineage>
        <taxon>Bacteria</taxon>
        <taxon>Bacillati</taxon>
        <taxon>Bacillota</taxon>
        <taxon>Clostridia</taxon>
        <taxon>Eubacteriales</taxon>
        <taxon>Clostridiaceae</taxon>
        <taxon>Clostridium</taxon>
    </lineage>
</organism>
<dbReference type="Gene3D" id="2.60.420.10">
    <property type="entry name" value="Maltose phosphorylase, domain 3"/>
    <property type="match status" value="1"/>
</dbReference>
<feature type="transmembrane region" description="Helical" evidence="3">
    <location>
        <begin position="1714"/>
        <end position="1732"/>
    </location>
</feature>
<evidence type="ECO:0000256" key="4">
    <source>
        <dbReference type="SAM" id="SignalP"/>
    </source>
</evidence>
<dbReference type="Pfam" id="PF07554">
    <property type="entry name" value="FIVAR"/>
    <property type="match status" value="4"/>
</dbReference>
<dbReference type="InterPro" id="IPR000421">
    <property type="entry name" value="FA58C"/>
</dbReference>
<evidence type="ECO:0000256" key="1">
    <source>
        <dbReference type="ARBA" id="ARBA00023295"/>
    </source>
</evidence>
<dbReference type="InterPro" id="IPR035396">
    <property type="entry name" value="Bac_rhamnosid6H"/>
</dbReference>
<keyword evidence="1" id="KW-0378">Hydrolase</keyword>
<dbReference type="InterPro" id="IPR007110">
    <property type="entry name" value="Ig-like_dom"/>
</dbReference>
<dbReference type="SUPFAM" id="SSF48208">
    <property type="entry name" value="Six-hairpin glycosidases"/>
    <property type="match status" value="1"/>
</dbReference>
<dbReference type="Proteomes" id="UP000649151">
    <property type="component" value="Unassembled WGS sequence"/>
</dbReference>